<dbReference type="Gene3D" id="3.30.70.1350">
    <property type="entry name" value="Cation efflux protein, cytoplasmic domain"/>
    <property type="match status" value="1"/>
</dbReference>
<dbReference type="InterPro" id="IPR036837">
    <property type="entry name" value="Cation_efflux_CTD_sf"/>
</dbReference>
<dbReference type="InterPro" id="IPR050291">
    <property type="entry name" value="CDF_Transporter"/>
</dbReference>
<feature type="transmembrane region" description="Helical" evidence="8">
    <location>
        <begin position="731"/>
        <end position="757"/>
    </location>
</feature>
<evidence type="ECO:0000256" key="1">
    <source>
        <dbReference type="ARBA" id="ARBA00004141"/>
    </source>
</evidence>
<dbReference type="GO" id="GO:0016020">
    <property type="term" value="C:membrane"/>
    <property type="evidence" value="ECO:0007669"/>
    <property type="project" value="UniProtKB-SubCell"/>
</dbReference>
<feature type="domain" description="Cation efflux protein transmembrane" evidence="9">
    <location>
        <begin position="561"/>
        <end position="745"/>
    </location>
</feature>
<feature type="compositionally biased region" description="Low complexity" evidence="7">
    <location>
        <begin position="274"/>
        <end position="286"/>
    </location>
</feature>
<dbReference type="Pfam" id="PF01545">
    <property type="entry name" value="Cation_efflux"/>
    <property type="match status" value="1"/>
</dbReference>
<feature type="compositionally biased region" description="Polar residues" evidence="7">
    <location>
        <begin position="231"/>
        <end position="255"/>
    </location>
</feature>
<keyword evidence="11" id="KW-1185">Reference proteome</keyword>
<feature type="transmembrane region" description="Helical" evidence="8">
    <location>
        <begin position="705"/>
        <end position="725"/>
    </location>
</feature>
<dbReference type="GO" id="GO:0098771">
    <property type="term" value="P:inorganic ion homeostasis"/>
    <property type="evidence" value="ECO:0007669"/>
    <property type="project" value="UniProtKB-ARBA"/>
</dbReference>
<comment type="subcellular location">
    <subcellularLocation>
        <location evidence="1">Membrane</location>
        <topology evidence="1">Multi-pass membrane protein</topology>
    </subcellularLocation>
</comment>
<gene>
    <name evidence="10" type="ORF">P8C59_005275</name>
</gene>
<dbReference type="Proteomes" id="UP001217918">
    <property type="component" value="Unassembled WGS sequence"/>
</dbReference>
<name>A0AAD9I5S4_9PEZI</name>
<evidence type="ECO:0000256" key="3">
    <source>
        <dbReference type="ARBA" id="ARBA00022692"/>
    </source>
</evidence>
<comment type="caution">
    <text evidence="10">The sequence shown here is derived from an EMBL/GenBank/DDBJ whole genome shotgun (WGS) entry which is preliminary data.</text>
</comment>
<feature type="transmembrane region" description="Helical" evidence="8">
    <location>
        <begin position="556"/>
        <end position="577"/>
    </location>
</feature>
<feature type="compositionally biased region" description="Polar residues" evidence="7">
    <location>
        <begin position="369"/>
        <end position="383"/>
    </location>
</feature>
<keyword evidence="2" id="KW-0813">Transport</keyword>
<dbReference type="GO" id="GO:0030003">
    <property type="term" value="P:intracellular monoatomic cation homeostasis"/>
    <property type="evidence" value="ECO:0007669"/>
    <property type="project" value="UniProtKB-ARBA"/>
</dbReference>
<dbReference type="CDD" id="cd09272">
    <property type="entry name" value="RNase_HI_RT_Ty1"/>
    <property type="match status" value="1"/>
</dbReference>
<dbReference type="SUPFAM" id="SSF160240">
    <property type="entry name" value="Cation efflux protein cytoplasmic domain-like"/>
    <property type="match status" value="1"/>
</dbReference>
<dbReference type="InterPro" id="IPR058533">
    <property type="entry name" value="Cation_efflux_TM"/>
</dbReference>
<feature type="region of interest" description="Disordered" evidence="7">
    <location>
        <begin position="369"/>
        <end position="405"/>
    </location>
</feature>
<dbReference type="AlphaFoldDB" id="A0AAD9I5S4"/>
<organism evidence="10 11">
    <name type="scientific">Phyllachora maydis</name>
    <dbReference type="NCBI Taxonomy" id="1825666"/>
    <lineage>
        <taxon>Eukaryota</taxon>
        <taxon>Fungi</taxon>
        <taxon>Dikarya</taxon>
        <taxon>Ascomycota</taxon>
        <taxon>Pezizomycotina</taxon>
        <taxon>Sordariomycetes</taxon>
        <taxon>Sordariomycetidae</taxon>
        <taxon>Phyllachorales</taxon>
        <taxon>Phyllachoraceae</taxon>
        <taxon>Phyllachora</taxon>
    </lineage>
</organism>
<evidence type="ECO:0000313" key="11">
    <source>
        <dbReference type="Proteomes" id="UP001217918"/>
    </source>
</evidence>
<dbReference type="SUPFAM" id="SSF161111">
    <property type="entry name" value="Cation efflux protein transmembrane domain-like"/>
    <property type="match status" value="1"/>
</dbReference>
<dbReference type="PANTHER" id="PTHR43840:SF12">
    <property type="entry name" value="CATION DIFFUSION FACILITATOR 1 (AFU_ORTHOLOGUE AFUA_1G14440)"/>
    <property type="match status" value="1"/>
</dbReference>
<evidence type="ECO:0000256" key="5">
    <source>
        <dbReference type="ARBA" id="ARBA00023136"/>
    </source>
</evidence>
<dbReference type="InterPro" id="IPR027469">
    <property type="entry name" value="Cation_efflux_TMD_sf"/>
</dbReference>
<evidence type="ECO:0000256" key="8">
    <source>
        <dbReference type="SAM" id="Phobius"/>
    </source>
</evidence>
<dbReference type="Gene3D" id="1.20.1510.10">
    <property type="entry name" value="Cation efflux protein transmembrane domain"/>
    <property type="match status" value="1"/>
</dbReference>
<keyword evidence="4 8" id="KW-1133">Transmembrane helix</keyword>
<accession>A0AAD9I5S4</accession>
<evidence type="ECO:0000256" key="7">
    <source>
        <dbReference type="SAM" id="MobiDB-lite"/>
    </source>
</evidence>
<proteinExistence type="predicted"/>
<dbReference type="FunFam" id="1.20.1510.10:FF:000005">
    <property type="entry name" value="Putative Cation diffusion facilitator 1"/>
    <property type="match status" value="1"/>
</dbReference>
<feature type="transmembrane region" description="Helical" evidence="8">
    <location>
        <begin position="625"/>
        <end position="647"/>
    </location>
</feature>
<dbReference type="EMBL" id="JAQQPM010000004">
    <property type="protein sequence ID" value="KAK2070807.1"/>
    <property type="molecule type" value="Genomic_DNA"/>
</dbReference>
<feature type="coiled-coil region" evidence="6">
    <location>
        <begin position="522"/>
        <end position="549"/>
    </location>
</feature>
<sequence>MYIMLLTRLSNSSNITTKLSRDFYSKEGPRPLTTTFTTIVDSRNGDKATSKSTYGYLYKLAGRPISWKTKRATTIALSTLEAETNGLIEAIREVQWIIGLFSELYRPIDYPITLYRDNQGSITVANDLALHARTKHTLLKFRYVREQVKAKIVTIIYLNTKSPTPAKPAKITPAIRYIAAYKAKQYELAKACATAGRAAAAKRRKKRKEAAANARARKLAKKEGPRHSKRTAGSNAGRYTTNSSLTANKDNNNAYNRAYVPPTNIEKEKEKGSSSDNNSVNGSTSDSTDKGEDSSTYKYSKSALCRKARPIIAYYLEVLIAFKPASAAAGSQLQRQLSYFARSTAQHKHSMEPDLSRSISMHPHVFQTQSGNSFASTSPRSGTPAQPAPHASPSPKHHGPNATSTAVEAMTPEDDNAVSRHPSTAATDVEIESQRAGGRLPLGLVGQDPYGLTTRYKSASEIEAIKANTSRKRIVRASASGSGPSASVAAYGLGTGKRGKLAACLPEFGRSAVQAKRVETFYHTQNETIERLLKSVEEHRAEARQEQGEEQLKYKIAVWGSLLANVVLAALQVYGAISSGSLSLFTTMADAIFDPLSNVTLILTNRAVKSVDPSRFPSGKARLETVGNIVFCFLMTAVSFILIAFSIHTLSTRAGSDELNAFHFPSVIAVVVAFTTKLVLFLYTWSIKDNYSQVNILWQDHRNDLLINGFGILTSVGGSKLVWWIDPAGAIVLSVIVSMIWLRTAFLEFMLLVGVVASVQMQQLITYVCLTHAPSIRQIDTVRVYHSGPRLIAEVDIVMSPDESLMATHDVAEDLQIKLESLPDVERAEQCLL</sequence>
<evidence type="ECO:0000256" key="2">
    <source>
        <dbReference type="ARBA" id="ARBA00022448"/>
    </source>
</evidence>
<evidence type="ECO:0000256" key="6">
    <source>
        <dbReference type="SAM" id="Coils"/>
    </source>
</evidence>
<evidence type="ECO:0000256" key="4">
    <source>
        <dbReference type="ARBA" id="ARBA00022989"/>
    </source>
</evidence>
<dbReference type="GO" id="GO:0008324">
    <property type="term" value="F:monoatomic cation transmembrane transporter activity"/>
    <property type="evidence" value="ECO:0007669"/>
    <property type="project" value="InterPro"/>
</dbReference>
<evidence type="ECO:0000313" key="10">
    <source>
        <dbReference type="EMBL" id="KAK2070807.1"/>
    </source>
</evidence>
<feature type="transmembrane region" description="Helical" evidence="8">
    <location>
        <begin position="667"/>
        <end position="685"/>
    </location>
</feature>
<reference evidence="10" key="1">
    <citation type="journal article" date="2023" name="Mol. Plant Microbe Interact.">
        <title>Elucidating the Obligate Nature and Biological Capacity of an Invasive Fungal Corn Pathogen.</title>
        <authorList>
            <person name="MacCready J.S."/>
            <person name="Roggenkamp E.M."/>
            <person name="Gdanetz K."/>
            <person name="Chilvers M.I."/>
        </authorList>
    </citation>
    <scope>NUCLEOTIDE SEQUENCE</scope>
    <source>
        <strain evidence="10">PM02</strain>
    </source>
</reference>
<evidence type="ECO:0000259" key="9">
    <source>
        <dbReference type="Pfam" id="PF01545"/>
    </source>
</evidence>
<keyword evidence="5 8" id="KW-0472">Membrane</keyword>
<feature type="region of interest" description="Disordered" evidence="7">
    <location>
        <begin position="203"/>
        <end position="299"/>
    </location>
</feature>
<keyword evidence="6" id="KW-0175">Coiled coil</keyword>
<protein>
    <recommendedName>
        <fullName evidence="9">Cation efflux protein transmembrane domain-containing protein</fullName>
    </recommendedName>
</protein>
<keyword evidence="3 8" id="KW-0812">Transmembrane</keyword>
<dbReference type="PANTHER" id="PTHR43840">
    <property type="entry name" value="MITOCHONDRIAL METAL TRANSPORTER 1-RELATED"/>
    <property type="match status" value="1"/>
</dbReference>